<feature type="transmembrane region" description="Helical" evidence="7">
    <location>
        <begin position="361"/>
        <end position="380"/>
    </location>
</feature>
<feature type="transmembrane region" description="Helical" evidence="7">
    <location>
        <begin position="6"/>
        <end position="27"/>
    </location>
</feature>
<feature type="transmembrane region" description="Helical" evidence="7">
    <location>
        <begin position="298"/>
        <end position="318"/>
    </location>
</feature>
<gene>
    <name evidence="9" type="ORF">ENQ76_10145</name>
</gene>
<comment type="caution">
    <text evidence="9">The sequence shown here is derived from an EMBL/GenBank/DDBJ whole genome shotgun (WGS) entry which is preliminary data.</text>
</comment>
<feature type="transmembrane region" description="Helical" evidence="7">
    <location>
        <begin position="152"/>
        <end position="171"/>
    </location>
</feature>
<accession>A0A7C2P3V0</accession>
<keyword evidence="5 7" id="KW-1133">Transmembrane helix</keyword>
<keyword evidence="6 7" id="KW-0472">Membrane</keyword>
<comment type="subcellular location">
    <subcellularLocation>
        <location evidence="1">Membrane</location>
        <topology evidence="1">Multi-pass membrane protein</topology>
    </subcellularLocation>
</comment>
<dbReference type="GO" id="GO:1902600">
    <property type="term" value="P:proton transmembrane transport"/>
    <property type="evidence" value="ECO:0007669"/>
    <property type="project" value="InterPro"/>
</dbReference>
<dbReference type="Pfam" id="PF02254">
    <property type="entry name" value="TrkA_N"/>
    <property type="match status" value="1"/>
</dbReference>
<dbReference type="AlphaFoldDB" id="A0A7C2P3V0"/>
<dbReference type="GO" id="GO:0016020">
    <property type="term" value="C:membrane"/>
    <property type="evidence" value="ECO:0007669"/>
    <property type="project" value="UniProtKB-SubCell"/>
</dbReference>
<feature type="transmembrane region" description="Helical" evidence="7">
    <location>
        <begin position="241"/>
        <end position="259"/>
    </location>
</feature>
<feature type="transmembrane region" description="Helical" evidence="7">
    <location>
        <begin position="120"/>
        <end position="140"/>
    </location>
</feature>
<keyword evidence="3" id="KW-0813">Transport</keyword>
<dbReference type="Pfam" id="PF00999">
    <property type="entry name" value="Na_H_Exchanger"/>
    <property type="match status" value="1"/>
</dbReference>
<sequence length="544" mass="58225">MHGKELHQLVAEIMVVLAAGLFSGVVCRRLNVSLLVGYLVVGALIGNGALGLISDSEHNLEVLAEAGVLFLLFSVGIEFSVDQLQKIGHTMLLGGTTQMLLVALPLMLICRLFGLSWPAAALSGFAGALSSTILVFKALSEVGQATAQHGRLAIGILLFQDIALIPLLLLVPLLTGKGPTPDAMTYALLAVKSLLFVGCVWGVRQLLSRFIIVPLVQLRSVELVALFAVCLLGFTGLGAEVFGLPPAIGALAAGLMLSGQRLSQQADSVLLPFREMFSVVFFVTLGMLLRPFEFFAEPLLLLCGFAAMIALKTGAATVALRFTGLDWQSAFGMGLGMSQLGEFAFLLVAKGVAEGLIDRVNYNRMLFIAMCSLLATPVLLRRGLKFVAAEWNEATATVEVHRPPDSRPLALVIGLGPIGQRVVQWLTATNFQVNLIDLSPVNLYRFAQEGHSTFSGDAADLRILKLADVEHAALAVVTVPRDDIALQIIASLKQVRPDLNIFARCRFEASVTAFEAAGATAVVSEEIEAGHRLTEICERSIRMD</sequence>
<dbReference type="Gene3D" id="3.40.50.720">
    <property type="entry name" value="NAD(P)-binding Rossmann-like Domain"/>
    <property type="match status" value="1"/>
</dbReference>
<dbReference type="Gene3D" id="1.20.1530.20">
    <property type="match status" value="1"/>
</dbReference>
<dbReference type="SUPFAM" id="SSF51735">
    <property type="entry name" value="NAD(P)-binding Rossmann-fold domains"/>
    <property type="match status" value="1"/>
</dbReference>
<evidence type="ECO:0000256" key="1">
    <source>
        <dbReference type="ARBA" id="ARBA00004141"/>
    </source>
</evidence>
<dbReference type="PANTHER" id="PTHR42751:SF6">
    <property type="entry name" value="CONSERVED INTEGRAL MEMBRANE TRANSPORT PROTEIN-RELATED"/>
    <property type="match status" value="1"/>
</dbReference>
<evidence type="ECO:0000256" key="3">
    <source>
        <dbReference type="ARBA" id="ARBA00022448"/>
    </source>
</evidence>
<evidence type="ECO:0000256" key="6">
    <source>
        <dbReference type="ARBA" id="ARBA00023136"/>
    </source>
</evidence>
<dbReference type="InterPro" id="IPR036291">
    <property type="entry name" value="NAD(P)-bd_dom_sf"/>
</dbReference>
<dbReference type="PROSITE" id="PS51201">
    <property type="entry name" value="RCK_N"/>
    <property type="match status" value="1"/>
</dbReference>
<feature type="transmembrane region" description="Helical" evidence="7">
    <location>
        <begin position="330"/>
        <end position="349"/>
    </location>
</feature>
<dbReference type="InterPro" id="IPR006153">
    <property type="entry name" value="Cation/H_exchanger_TM"/>
</dbReference>
<dbReference type="InterPro" id="IPR038770">
    <property type="entry name" value="Na+/solute_symporter_sf"/>
</dbReference>
<feature type="transmembrane region" description="Helical" evidence="7">
    <location>
        <begin position="60"/>
        <end position="79"/>
    </location>
</feature>
<feature type="transmembrane region" description="Helical" evidence="7">
    <location>
        <begin position="34"/>
        <end position="54"/>
    </location>
</feature>
<dbReference type="PANTHER" id="PTHR42751">
    <property type="entry name" value="SODIUM/HYDROGEN EXCHANGER FAMILY/TRKA DOMAIN PROTEIN"/>
    <property type="match status" value="1"/>
</dbReference>
<protein>
    <submittedName>
        <fullName evidence="9">Sodium:proton exchanger</fullName>
    </submittedName>
</protein>
<evidence type="ECO:0000256" key="5">
    <source>
        <dbReference type="ARBA" id="ARBA00022989"/>
    </source>
</evidence>
<evidence type="ECO:0000256" key="4">
    <source>
        <dbReference type="ARBA" id="ARBA00022692"/>
    </source>
</evidence>
<keyword evidence="4 7" id="KW-0812">Transmembrane</keyword>
<feature type="transmembrane region" description="Helical" evidence="7">
    <location>
        <begin position="91"/>
        <end position="114"/>
    </location>
</feature>
<dbReference type="GO" id="GO:0015297">
    <property type="term" value="F:antiporter activity"/>
    <property type="evidence" value="ECO:0007669"/>
    <property type="project" value="InterPro"/>
</dbReference>
<organism evidence="9">
    <name type="scientific">Schlesneria paludicola</name>
    <dbReference type="NCBI Taxonomy" id="360056"/>
    <lineage>
        <taxon>Bacteria</taxon>
        <taxon>Pseudomonadati</taxon>
        <taxon>Planctomycetota</taxon>
        <taxon>Planctomycetia</taxon>
        <taxon>Planctomycetales</taxon>
        <taxon>Planctomycetaceae</taxon>
        <taxon>Schlesneria</taxon>
    </lineage>
</organism>
<dbReference type="GO" id="GO:0006813">
    <property type="term" value="P:potassium ion transport"/>
    <property type="evidence" value="ECO:0007669"/>
    <property type="project" value="InterPro"/>
</dbReference>
<feature type="transmembrane region" description="Helical" evidence="7">
    <location>
        <begin position="271"/>
        <end position="292"/>
    </location>
</feature>
<evidence type="ECO:0000256" key="7">
    <source>
        <dbReference type="SAM" id="Phobius"/>
    </source>
</evidence>
<proteinExistence type="inferred from homology"/>
<dbReference type="InterPro" id="IPR003148">
    <property type="entry name" value="RCK_N"/>
</dbReference>
<evidence type="ECO:0000313" key="9">
    <source>
        <dbReference type="EMBL" id="HEN15813.1"/>
    </source>
</evidence>
<evidence type="ECO:0000256" key="2">
    <source>
        <dbReference type="ARBA" id="ARBA00005551"/>
    </source>
</evidence>
<dbReference type="EMBL" id="DSOK01000289">
    <property type="protein sequence ID" value="HEN15813.1"/>
    <property type="molecule type" value="Genomic_DNA"/>
</dbReference>
<reference evidence="9" key="1">
    <citation type="journal article" date="2020" name="mSystems">
        <title>Genome- and Community-Level Interaction Insights into Carbon Utilization and Element Cycling Functions of Hydrothermarchaeota in Hydrothermal Sediment.</title>
        <authorList>
            <person name="Zhou Z."/>
            <person name="Liu Y."/>
            <person name="Xu W."/>
            <person name="Pan J."/>
            <person name="Luo Z.H."/>
            <person name="Li M."/>
        </authorList>
    </citation>
    <scope>NUCLEOTIDE SEQUENCE [LARGE SCALE GENOMIC DNA]</scope>
    <source>
        <strain evidence="9">SpSt-339</strain>
    </source>
</reference>
<feature type="domain" description="RCK N-terminal" evidence="8">
    <location>
        <begin position="407"/>
        <end position="524"/>
    </location>
</feature>
<name>A0A7C2P3V0_9PLAN</name>
<evidence type="ECO:0000259" key="8">
    <source>
        <dbReference type="PROSITE" id="PS51201"/>
    </source>
</evidence>
<feature type="transmembrane region" description="Helical" evidence="7">
    <location>
        <begin position="183"/>
        <end position="203"/>
    </location>
</feature>
<comment type="similarity">
    <text evidence="2">Belongs to the monovalent cation:proton antiporter 2 (CPA2) transporter (TC 2.A.37) family.</text>
</comment>